<feature type="transmembrane region" description="Helical" evidence="1">
    <location>
        <begin position="28"/>
        <end position="47"/>
    </location>
</feature>
<sequence>MKPKAFGFRRSATVVADAPKVQLLHGRWGFYAVAFGWGWLGVLCLSVQPRSGDR</sequence>
<evidence type="ECO:0000313" key="2">
    <source>
        <dbReference type="EMBL" id="KLU02602.1"/>
    </source>
</evidence>
<keyword evidence="3" id="KW-1185">Reference proteome</keyword>
<evidence type="ECO:0000313" key="3">
    <source>
        <dbReference type="Proteomes" id="UP000036367"/>
    </source>
</evidence>
<reference evidence="2" key="1">
    <citation type="submission" date="2015-05" db="EMBL/GenBank/DDBJ databases">
        <title>Permanent draft genome of Rhodopirellula islandicus K833.</title>
        <authorList>
            <person name="Kizina J."/>
            <person name="Richter M."/>
            <person name="Glockner F.O."/>
            <person name="Harder J."/>
        </authorList>
    </citation>
    <scope>NUCLEOTIDE SEQUENCE [LARGE SCALE GENOMIC DNA]</scope>
    <source>
        <strain evidence="2">K833</strain>
    </source>
</reference>
<organism evidence="2 3">
    <name type="scientific">Rhodopirellula islandica</name>
    <dbReference type="NCBI Taxonomy" id="595434"/>
    <lineage>
        <taxon>Bacteria</taxon>
        <taxon>Pseudomonadati</taxon>
        <taxon>Planctomycetota</taxon>
        <taxon>Planctomycetia</taxon>
        <taxon>Pirellulales</taxon>
        <taxon>Pirellulaceae</taxon>
        <taxon>Rhodopirellula</taxon>
    </lineage>
</organism>
<name>A0A0J1B792_RHOIS</name>
<protein>
    <recommendedName>
        <fullName evidence="4">Transmembrane protein</fullName>
    </recommendedName>
</protein>
<evidence type="ECO:0000256" key="1">
    <source>
        <dbReference type="SAM" id="Phobius"/>
    </source>
</evidence>
<keyword evidence="1" id="KW-1133">Transmembrane helix</keyword>
<gene>
    <name evidence="2" type="ORF">RISK_005668</name>
</gene>
<comment type="caution">
    <text evidence="2">The sequence shown here is derived from an EMBL/GenBank/DDBJ whole genome shotgun (WGS) entry which is preliminary data.</text>
</comment>
<evidence type="ECO:0008006" key="4">
    <source>
        <dbReference type="Google" id="ProtNLM"/>
    </source>
</evidence>
<dbReference type="Proteomes" id="UP000036367">
    <property type="component" value="Unassembled WGS sequence"/>
</dbReference>
<dbReference type="STRING" id="595434.RISK_005668"/>
<proteinExistence type="predicted"/>
<dbReference type="EMBL" id="LECT01000044">
    <property type="protein sequence ID" value="KLU02602.1"/>
    <property type="molecule type" value="Genomic_DNA"/>
</dbReference>
<dbReference type="AlphaFoldDB" id="A0A0J1B792"/>
<keyword evidence="1" id="KW-0812">Transmembrane</keyword>
<keyword evidence="1" id="KW-0472">Membrane</keyword>
<accession>A0A0J1B792</accession>